<accession>A0A379DB52</accession>
<dbReference type="InterPro" id="IPR029039">
    <property type="entry name" value="Flavoprotein-like_sf"/>
</dbReference>
<dbReference type="GO" id="GO:0070819">
    <property type="term" value="F:menaquinone-dependent protoporphyrinogen oxidase activity"/>
    <property type="evidence" value="ECO:0007669"/>
    <property type="project" value="TreeGrafter"/>
</dbReference>
<dbReference type="PANTHER" id="PTHR38030">
    <property type="entry name" value="PROTOPORPHYRINOGEN IX DEHYDROGENASE [MENAQUINONE]"/>
    <property type="match status" value="1"/>
</dbReference>
<protein>
    <submittedName>
        <fullName evidence="1">Flavodoxin</fullName>
    </submittedName>
</protein>
<dbReference type="EMBL" id="UGTH01000001">
    <property type="protein sequence ID" value="SUB74483.1"/>
    <property type="molecule type" value="Genomic_DNA"/>
</dbReference>
<dbReference type="Proteomes" id="UP000254777">
    <property type="component" value="Unassembled WGS sequence"/>
</dbReference>
<organism evidence="1 2">
    <name type="scientific">Peptoniphilus indolicus</name>
    <dbReference type="NCBI Taxonomy" id="33030"/>
    <lineage>
        <taxon>Bacteria</taxon>
        <taxon>Bacillati</taxon>
        <taxon>Bacillota</taxon>
        <taxon>Tissierellia</taxon>
        <taxon>Tissierellales</taxon>
        <taxon>Peptoniphilaceae</taxon>
        <taxon>Peptoniphilus</taxon>
    </lineage>
</organism>
<dbReference type="Gene3D" id="3.40.50.360">
    <property type="match status" value="1"/>
</dbReference>
<dbReference type="PANTHER" id="PTHR38030:SF2">
    <property type="entry name" value="PROTOPORPHYRINOGEN IX DEHYDROGENASE [QUINONE]"/>
    <property type="match status" value="1"/>
</dbReference>
<gene>
    <name evidence="1" type="ORF">NCTC11088_00228</name>
</gene>
<sequence>MNKKIAIIYTSFHHMNTERLIFSLDDVDIFNTTKLNNLNFSKYDYIGFASGIYYGEMSKNILDAARKIILKDSAKVFIVYTCGICLKNYSKSMEHILNSRNLDYIGEFSCRGYDNYGPFKIFGGISKKHPTQNDITNFKKFIYEIQNL</sequence>
<dbReference type="GO" id="GO:0006783">
    <property type="term" value="P:heme biosynthetic process"/>
    <property type="evidence" value="ECO:0007669"/>
    <property type="project" value="TreeGrafter"/>
</dbReference>
<name>A0A379DB52_9FIRM</name>
<evidence type="ECO:0000313" key="1">
    <source>
        <dbReference type="EMBL" id="SUB74483.1"/>
    </source>
</evidence>
<dbReference type="InterPro" id="IPR052200">
    <property type="entry name" value="Protoporphyrinogen_IX_DH"/>
</dbReference>
<dbReference type="GO" id="GO:0010181">
    <property type="term" value="F:FMN binding"/>
    <property type="evidence" value="ECO:0007669"/>
    <property type="project" value="TreeGrafter"/>
</dbReference>
<proteinExistence type="predicted"/>
<dbReference type="RefSeq" id="WP_115311931.1">
    <property type="nucleotide sequence ID" value="NZ_UGTH01000001.1"/>
</dbReference>
<evidence type="ECO:0000313" key="2">
    <source>
        <dbReference type="Proteomes" id="UP000254777"/>
    </source>
</evidence>
<dbReference type="AlphaFoldDB" id="A0A379DB52"/>
<reference evidence="1 2" key="1">
    <citation type="submission" date="2018-06" db="EMBL/GenBank/DDBJ databases">
        <authorList>
            <consortium name="Pathogen Informatics"/>
            <person name="Doyle S."/>
        </authorList>
    </citation>
    <scope>NUCLEOTIDE SEQUENCE [LARGE SCALE GENOMIC DNA]</scope>
    <source>
        <strain evidence="1 2">NCTC11088</strain>
    </source>
</reference>
<dbReference type="SUPFAM" id="SSF52218">
    <property type="entry name" value="Flavoproteins"/>
    <property type="match status" value="1"/>
</dbReference>